<comment type="caution">
    <text evidence="3">The sequence shown here is derived from an EMBL/GenBank/DDBJ whole genome shotgun (WGS) entry which is preliminary data.</text>
</comment>
<dbReference type="PANTHER" id="PTHR14239">
    <property type="entry name" value="DUDULIN-RELATED"/>
    <property type="match status" value="1"/>
</dbReference>
<dbReference type="Gene3D" id="3.40.50.720">
    <property type="entry name" value="NAD(P)-binding Rossmann-like Domain"/>
    <property type="match status" value="1"/>
</dbReference>
<dbReference type="Proteomes" id="UP000232062">
    <property type="component" value="Unassembled WGS sequence"/>
</dbReference>
<dbReference type="InterPro" id="IPR051267">
    <property type="entry name" value="STEAP_metalloreductase"/>
</dbReference>
<dbReference type="RefSeq" id="WP_100699738.1">
    <property type="nucleotide sequence ID" value="NZ_MLFP01000020.1"/>
</dbReference>
<dbReference type="InterPro" id="IPR028939">
    <property type="entry name" value="P5C_Rdtase_cat_N"/>
</dbReference>
<evidence type="ECO:0000313" key="3">
    <source>
        <dbReference type="EMBL" id="PJZ07528.1"/>
    </source>
</evidence>
<evidence type="ECO:0000256" key="1">
    <source>
        <dbReference type="ARBA" id="ARBA00023002"/>
    </source>
</evidence>
<sequence length="211" mass="22059">MRTISIIGTGGMAAAIASNASLAGHTVEIVSRNLTKANKLAQEIGNGAIAGEFGIKPRGDIVILAVPYYAVLDLVIHYGEVLAGKILIDITNPVGPDLKSFLTPGDSCGSREIAKLVPADAHIVKAFNTQFSHVLAAGSFKEQPLDVFVAADNASAKSQVIAFIKSLNMRPLDVGSLSMARSLEHICLLSLGLMTHSVKNTHFAIGVSLTG</sequence>
<dbReference type="EMBL" id="PIQI01000001">
    <property type="protein sequence ID" value="PJZ07528.1"/>
    <property type="molecule type" value="Genomic_DNA"/>
</dbReference>
<name>A0A2M9WJ86_9GAMM</name>
<evidence type="ECO:0000313" key="4">
    <source>
        <dbReference type="Proteomes" id="UP000232062"/>
    </source>
</evidence>
<gene>
    <name evidence="3" type="ORF">PRCB_00030</name>
</gene>
<organism evidence="3 4">
    <name type="scientific">Pantoea rodasii</name>
    <dbReference type="NCBI Taxonomy" id="1076549"/>
    <lineage>
        <taxon>Bacteria</taxon>
        <taxon>Pseudomonadati</taxon>
        <taxon>Pseudomonadota</taxon>
        <taxon>Gammaproteobacteria</taxon>
        <taxon>Enterobacterales</taxon>
        <taxon>Erwiniaceae</taxon>
        <taxon>Pantoea</taxon>
    </lineage>
</organism>
<feature type="domain" description="Pyrroline-5-carboxylate reductase catalytic N-terminal" evidence="2">
    <location>
        <begin position="3"/>
        <end position="93"/>
    </location>
</feature>
<dbReference type="GO" id="GO:0016491">
    <property type="term" value="F:oxidoreductase activity"/>
    <property type="evidence" value="ECO:0007669"/>
    <property type="project" value="UniProtKB-KW"/>
</dbReference>
<protein>
    <submittedName>
        <fullName evidence="3">NADP oxidoreductase</fullName>
    </submittedName>
</protein>
<dbReference type="Pfam" id="PF03807">
    <property type="entry name" value="F420_oxidored"/>
    <property type="match status" value="1"/>
</dbReference>
<evidence type="ECO:0000259" key="2">
    <source>
        <dbReference type="Pfam" id="PF03807"/>
    </source>
</evidence>
<keyword evidence="1" id="KW-0560">Oxidoreductase</keyword>
<dbReference type="AlphaFoldDB" id="A0A2M9WJ86"/>
<dbReference type="OrthoDB" id="1523398at2"/>
<proteinExistence type="predicted"/>
<reference evidence="3 4" key="1">
    <citation type="submission" date="2017-11" db="EMBL/GenBank/DDBJ databases">
        <title>The genome sequence of Pantoea rodasii DSM 26611.</title>
        <authorList>
            <person name="Gao J."/>
            <person name="Mao X."/>
            <person name="Sun J."/>
        </authorList>
    </citation>
    <scope>NUCLEOTIDE SEQUENCE [LARGE SCALE GENOMIC DNA]</scope>
    <source>
        <strain evidence="3 4">DSM 26611</strain>
    </source>
</reference>
<accession>A0A2M9WJ86</accession>
<dbReference type="PANTHER" id="PTHR14239:SF10">
    <property type="entry name" value="REDUCTASE"/>
    <property type="match status" value="1"/>
</dbReference>
<dbReference type="SUPFAM" id="SSF51735">
    <property type="entry name" value="NAD(P)-binding Rossmann-fold domains"/>
    <property type="match status" value="1"/>
</dbReference>
<dbReference type="InterPro" id="IPR036291">
    <property type="entry name" value="NAD(P)-bd_dom_sf"/>
</dbReference>
<dbReference type="STRING" id="1076549.HA45_19525"/>
<keyword evidence="4" id="KW-1185">Reference proteome</keyword>